<dbReference type="Pfam" id="PF14111">
    <property type="entry name" value="DUF4283"/>
    <property type="match status" value="1"/>
</dbReference>
<dbReference type="InterPro" id="IPR040256">
    <property type="entry name" value="At4g02000-like"/>
</dbReference>
<dbReference type="PANTHER" id="PTHR31286:SF164">
    <property type="entry name" value="ZINC FINGER, CCHC-TYPE"/>
    <property type="match status" value="1"/>
</dbReference>
<proteinExistence type="predicted"/>
<dbReference type="InterPro" id="IPR025558">
    <property type="entry name" value="DUF4283"/>
</dbReference>
<protein>
    <recommendedName>
        <fullName evidence="1">DUF4283 domain-containing protein</fullName>
    </recommendedName>
</protein>
<reference evidence="2 3" key="1">
    <citation type="submission" date="2018-04" db="EMBL/GenBank/DDBJ databases">
        <authorList>
            <person name="Vogel A."/>
        </authorList>
    </citation>
    <scope>NUCLEOTIDE SEQUENCE [LARGE SCALE GENOMIC DNA]</scope>
</reference>
<name>A0A484L6Q7_9ASTE</name>
<accession>A0A484L6Q7</accession>
<dbReference type="PANTHER" id="PTHR31286">
    <property type="entry name" value="GLYCINE-RICH CELL WALL STRUCTURAL PROTEIN 1.8-LIKE"/>
    <property type="match status" value="1"/>
</dbReference>
<dbReference type="Proteomes" id="UP000595140">
    <property type="component" value="Unassembled WGS sequence"/>
</dbReference>
<sequence length="404" mass="44177">MSSSHPQRTFSEIADAGDYKPARKFKGQPAISFTDEDVSALSSRFSRTIVGRFIKGRPSLISTRKAFERIGFENDFSVSLLDECHILINFVSEKDFLRCLLRKYWKINGFTLKVFRWTPYFDPNADSPLIPVWIGLEGLPIHLFDSLALYSIGNLLGKPLKTDSATATLSRPFVARICVEIDTSKELPRCVWIHLGELTFLQPITYEDLPDYCPSCKSFGHKNCKRKNETSRWVKGSTETGNTTTVVAVSKPGVTQTTQEVALQTNLGGSSVENEATVSVSPVKETDSNTAGAATPRVLVDAMATKVPATITPPDSFLATSVSVDSVPNVRDDTDNVEKVFDAILPKSCTEAYPDVKKISDGCEVTPTDNCPAACGNSEVILATPTNIQDDTPDMDGTQLSSTL</sequence>
<dbReference type="AlphaFoldDB" id="A0A484L6Q7"/>
<keyword evidence="3" id="KW-1185">Reference proteome</keyword>
<dbReference type="EMBL" id="OOIL02001104">
    <property type="protein sequence ID" value="VFQ72032.1"/>
    <property type="molecule type" value="Genomic_DNA"/>
</dbReference>
<feature type="domain" description="DUF4283" evidence="1">
    <location>
        <begin position="43"/>
        <end position="124"/>
    </location>
</feature>
<evidence type="ECO:0000313" key="2">
    <source>
        <dbReference type="EMBL" id="VFQ72032.1"/>
    </source>
</evidence>
<dbReference type="OrthoDB" id="1002340at2759"/>
<evidence type="ECO:0000259" key="1">
    <source>
        <dbReference type="Pfam" id="PF14111"/>
    </source>
</evidence>
<organism evidence="2 3">
    <name type="scientific">Cuscuta campestris</name>
    <dbReference type="NCBI Taxonomy" id="132261"/>
    <lineage>
        <taxon>Eukaryota</taxon>
        <taxon>Viridiplantae</taxon>
        <taxon>Streptophyta</taxon>
        <taxon>Embryophyta</taxon>
        <taxon>Tracheophyta</taxon>
        <taxon>Spermatophyta</taxon>
        <taxon>Magnoliopsida</taxon>
        <taxon>eudicotyledons</taxon>
        <taxon>Gunneridae</taxon>
        <taxon>Pentapetalae</taxon>
        <taxon>asterids</taxon>
        <taxon>lamiids</taxon>
        <taxon>Solanales</taxon>
        <taxon>Convolvulaceae</taxon>
        <taxon>Cuscuteae</taxon>
        <taxon>Cuscuta</taxon>
        <taxon>Cuscuta subgen. Grammica</taxon>
        <taxon>Cuscuta sect. Cleistogrammica</taxon>
    </lineage>
</organism>
<evidence type="ECO:0000313" key="3">
    <source>
        <dbReference type="Proteomes" id="UP000595140"/>
    </source>
</evidence>
<gene>
    <name evidence="2" type="ORF">CCAM_LOCUS13808</name>
</gene>